<protein>
    <recommendedName>
        <fullName evidence="11">Major facilitator superfamily (MFS) profile domain-containing protein</fullName>
    </recommendedName>
</protein>
<keyword evidence="3 6" id="KW-0812">Transmembrane</keyword>
<organism evidence="9 10">
    <name type="scientific">Zasmidium cellare</name>
    <name type="common">Wine cellar mold</name>
    <name type="synonym">Racodium cellare</name>
    <dbReference type="NCBI Taxonomy" id="395010"/>
    <lineage>
        <taxon>Eukaryota</taxon>
        <taxon>Fungi</taxon>
        <taxon>Dikarya</taxon>
        <taxon>Ascomycota</taxon>
        <taxon>Pezizomycotina</taxon>
        <taxon>Dothideomycetes</taxon>
        <taxon>Dothideomycetidae</taxon>
        <taxon>Mycosphaerellales</taxon>
        <taxon>Mycosphaerellaceae</taxon>
        <taxon>Zasmidium</taxon>
    </lineage>
</organism>
<feature type="domain" description="BTB" evidence="7">
    <location>
        <begin position="24"/>
        <end position="88"/>
    </location>
</feature>
<evidence type="ECO:0000313" key="10">
    <source>
        <dbReference type="Proteomes" id="UP001305779"/>
    </source>
</evidence>
<proteinExistence type="predicted"/>
<dbReference type="InterPro" id="IPR036259">
    <property type="entry name" value="MFS_trans_sf"/>
</dbReference>
<dbReference type="Pfam" id="PF07690">
    <property type="entry name" value="MFS_1"/>
    <property type="match status" value="1"/>
</dbReference>
<dbReference type="SUPFAM" id="SSF103473">
    <property type="entry name" value="MFS general substrate transporter"/>
    <property type="match status" value="1"/>
</dbReference>
<evidence type="ECO:0000256" key="4">
    <source>
        <dbReference type="ARBA" id="ARBA00022989"/>
    </source>
</evidence>
<feature type="transmembrane region" description="Helical" evidence="6">
    <location>
        <begin position="618"/>
        <end position="645"/>
    </location>
</feature>
<dbReference type="Gene3D" id="1.20.1250.20">
    <property type="entry name" value="MFS general substrate transporter like domains"/>
    <property type="match status" value="2"/>
</dbReference>
<dbReference type="InterPro" id="IPR000210">
    <property type="entry name" value="BTB/POZ_dom"/>
</dbReference>
<keyword evidence="2" id="KW-0813">Transport</keyword>
<reference evidence="9 10" key="1">
    <citation type="journal article" date="2023" name="G3 (Bethesda)">
        <title>A chromosome-level genome assembly of Zasmidium syzygii isolated from banana leaves.</title>
        <authorList>
            <person name="van Westerhoven A.C."/>
            <person name="Mehrabi R."/>
            <person name="Talebi R."/>
            <person name="Steentjes M.B.F."/>
            <person name="Corcolon B."/>
            <person name="Chong P.A."/>
            <person name="Kema G.H.J."/>
            <person name="Seidl M.F."/>
        </authorList>
    </citation>
    <scope>NUCLEOTIDE SEQUENCE [LARGE SCALE GENOMIC DNA]</scope>
    <source>
        <strain evidence="9 10">P124</strain>
    </source>
</reference>
<dbReference type="InterPro" id="IPR020846">
    <property type="entry name" value="MFS_dom"/>
</dbReference>
<feature type="transmembrane region" description="Helical" evidence="6">
    <location>
        <begin position="595"/>
        <end position="612"/>
    </location>
</feature>
<evidence type="ECO:0000256" key="3">
    <source>
        <dbReference type="ARBA" id="ARBA00022692"/>
    </source>
</evidence>
<name>A0ABR0E6Q8_ZASCE</name>
<evidence type="ECO:0000259" key="8">
    <source>
        <dbReference type="PROSITE" id="PS50850"/>
    </source>
</evidence>
<dbReference type="PROSITE" id="PS50850">
    <property type="entry name" value="MFS"/>
    <property type="match status" value="1"/>
</dbReference>
<comment type="subcellular location">
    <subcellularLocation>
        <location evidence="1">Membrane</location>
        <topology evidence="1">Multi-pass membrane protein</topology>
    </subcellularLocation>
</comment>
<feature type="transmembrane region" description="Helical" evidence="6">
    <location>
        <begin position="313"/>
        <end position="333"/>
    </location>
</feature>
<accession>A0ABR0E6Q8</accession>
<evidence type="ECO:0008006" key="11">
    <source>
        <dbReference type="Google" id="ProtNLM"/>
    </source>
</evidence>
<dbReference type="PANTHER" id="PTHR43791">
    <property type="entry name" value="PERMEASE-RELATED"/>
    <property type="match status" value="1"/>
</dbReference>
<evidence type="ECO:0000256" key="5">
    <source>
        <dbReference type="ARBA" id="ARBA00023136"/>
    </source>
</evidence>
<feature type="transmembrane region" description="Helical" evidence="6">
    <location>
        <begin position="439"/>
        <end position="462"/>
    </location>
</feature>
<evidence type="ECO:0000256" key="1">
    <source>
        <dbReference type="ARBA" id="ARBA00004141"/>
    </source>
</evidence>
<evidence type="ECO:0000256" key="6">
    <source>
        <dbReference type="SAM" id="Phobius"/>
    </source>
</evidence>
<dbReference type="PROSITE" id="PS50097">
    <property type="entry name" value="BTB"/>
    <property type="match status" value="1"/>
</dbReference>
<feature type="transmembrane region" description="Helical" evidence="6">
    <location>
        <begin position="406"/>
        <end position="427"/>
    </location>
</feature>
<dbReference type="EMBL" id="JAXOVC010000009">
    <property type="protein sequence ID" value="KAK4497119.1"/>
    <property type="molecule type" value="Genomic_DNA"/>
</dbReference>
<keyword evidence="10" id="KW-1185">Reference proteome</keyword>
<dbReference type="InterPro" id="IPR011701">
    <property type="entry name" value="MFS"/>
</dbReference>
<feature type="transmembrane region" description="Helical" evidence="6">
    <location>
        <begin position="345"/>
        <end position="365"/>
    </location>
</feature>
<evidence type="ECO:0000256" key="2">
    <source>
        <dbReference type="ARBA" id="ARBA00022448"/>
    </source>
</evidence>
<keyword evidence="4 6" id="KW-1133">Transmembrane helix</keyword>
<sequence length="749" mass="82985">MADAETIRVDQKGHNWIKGDIITVDVGSPLYRKQFHLHKELLKKRSRWFTEKIDNLDSTRTIRLGVPDVKIFDLYMQLIYTGKIPSKNFQPNFNGNGGETCLLVDFYCMCTTLQDERAMDAAISAILDIYKEEPNEGGSLLPGTFEITNVYNKTSLGSTLRRLVVDLYVLDPRASVLDRFGKTTTVPRVFFLDLSKAMMKKYKTPGNQADDQNAIAQIDPCDYHQHKKDAPCSSKKRKREDNDEVSVANGSGYALQDPHAEQRARTPAEKRLLWKQDFLILPLLALVFFVTYLDRNSFGNARIIGLQKELGFSNHQFATAGYLFYIGYIVFLFPGSIFMQTIPAYLQIGVVTVAFGCFVAGMSSAKNLATLYALRFLVGVAQAFVQITGLYLSLWYTRREVAVRAGIVFSSATIAGAFSGLIAYAVGDTLSLKNSGREPWQWLFLIEGVIAVGFGLLVAALLPRYPDRLLKGKHWLFGKEEIQLVVERTAGKVLPIPQNIIQAELFVLAWNTPNARTAPRQILAMFRDPKSYAFALMNSATGLTLSTTGVFLPTFIKQLGYSAVNAQLFSVIPYACAFVAVLVVSYISDRLNVKGPFIAAGFAMCAVGYVVLLTEYSAAAGMVATCLITSGTYPCIVLGVAWLGINNAGFTKRAATWALSEVFAQAFAIMGIQLYGKGAPRFLTGHSTVLAFQCLAVVVALAAMAAFKYLNKKRDRALGEYAARGEAHPHVDRTLEDECDWHVNFRYTL</sequence>
<feature type="transmembrane region" description="Helical" evidence="6">
    <location>
        <begin position="371"/>
        <end position="394"/>
    </location>
</feature>
<dbReference type="PANTHER" id="PTHR43791:SF36">
    <property type="entry name" value="TRANSPORTER, PUTATIVE (AFU_ORTHOLOGUE AFUA_6G08340)-RELATED"/>
    <property type="match status" value="1"/>
</dbReference>
<feature type="transmembrane region" description="Helical" evidence="6">
    <location>
        <begin position="688"/>
        <end position="707"/>
    </location>
</feature>
<feature type="transmembrane region" description="Helical" evidence="6">
    <location>
        <begin position="657"/>
        <end position="676"/>
    </location>
</feature>
<evidence type="ECO:0000313" key="9">
    <source>
        <dbReference type="EMBL" id="KAK4497119.1"/>
    </source>
</evidence>
<feature type="domain" description="Major facilitator superfamily (MFS) profile" evidence="8">
    <location>
        <begin position="280"/>
        <end position="714"/>
    </location>
</feature>
<evidence type="ECO:0000259" key="7">
    <source>
        <dbReference type="PROSITE" id="PS50097"/>
    </source>
</evidence>
<feature type="transmembrane region" description="Helical" evidence="6">
    <location>
        <begin position="568"/>
        <end position="588"/>
    </location>
</feature>
<feature type="transmembrane region" description="Helical" evidence="6">
    <location>
        <begin position="532"/>
        <end position="556"/>
    </location>
</feature>
<dbReference type="Proteomes" id="UP001305779">
    <property type="component" value="Unassembled WGS sequence"/>
</dbReference>
<keyword evidence="5 6" id="KW-0472">Membrane</keyword>
<comment type="caution">
    <text evidence="9">The sequence shown here is derived from an EMBL/GenBank/DDBJ whole genome shotgun (WGS) entry which is preliminary data.</text>
</comment>
<feature type="transmembrane region" description="Helical" evidence="6">
    <location>
        <begin position="272"/>
        <end position="293"/>
    </location>
</feature>
<gene>
    <name evidence="9" type="ORF">PRZ48_011569</name>
</gene>